<reference evidence="3 4" key="1">
    <citation type="journal article" date="2024" name="G3 (Bethesda)">
        <title>Genome assembly of Hibiscus sabdariffa L. provides insights into metabolisms of medicinal natural products.</title>
        <authorList>
            <person name="Kim T."/>
        </authorList>
    </citation>
    <scope>NUCLEOTIDE SEQUENCE [LARGE SCALE GENOMIC DNA]</scope>
    <source>
        <strain evidence="3">TK-2024</strain>
        <tissue evidence="3">Old leaves</tissue>
    </source>
</reference>
<proteinExistence type="predicted"/>
<evidence type="ECO:0000313" key="3">
    <source>
        <dbReference type="EMBL" id="KAK8986216.1"/>
    </source>
</evidence>
<sequence>MQDKPTSTPQDSTWNNTVETVMHGSLKSNVATLLTWLKKEKFKKIGIRGHPGLGKTTTMKTVQHKITTSGGFDIIFYASVTTGTNLSQFGHDKSNRDPWIAKYLLFLDDVPSEVKVEDLLEKAGIDLSKTDGQVVFACRDKYDCKTDEDMYIKAILECSVFNQQAGKDGKSGKNITCHLNGSQMRKAVDAFLPKELTLDVSGNITAWNQIAREITTLERLTHLHFYFSNMDSFQHFLENSKSWKRNGRSFNFFVGEQGNIPASDFNVFECSAEKHLKFSRGGAKFSDAISVALKRATSFKLIGHTTARSLTDASELNLEAFTVEECQEMKSIANTTVSPASASGQPLVFECLKELHIRKLPKLESIWQGQCTHDSDIERMQSYNKTFFTKHDDEVAFASLKEFQLSNLPRLSSICDASLEKMSRMDSTITEERNREGIFRIGQKKYPKSNSAVVAETPEATQKSNLLNRALPWIW</sequence>
<evidence type="ECO:0000256" key="1">
    <source>
        <dbReference type="ARBA" id="ARBA00022821"/>
    </source>
</evidence>
<dbReference type="InterPro" id="IPR027417">
    <property type="entry name" value="P-loop_NTPase"/>
</dbReference>
<comment type="caution">
    <text evidence="3">The sequence shown here is derived from an EMBL/GenBank/DDBJ whole genome shotgun (WGS) entry which is preliminary data.</text>
</comment>
<dbReference type="Pfam" id="PF00931">
    <property type="entry name" value="NB-ARC"/>
    <property type="match status" value="1"/>
</dbReference>
<dbReference type="Proteomes" id="UP001396334">
    <property type="component" value="Unassembled WGS sequence"/>
</dbReference>
<evidence type="ECO:0000259" key="2">
    <source>
        <dbReference type="Pfam" id="PF00931"/>
    </source>
</evidence>
<keyword evidence="4" id="KW-1185">Reference proteome</keyword>
<dbReference type="EMBL" id="JBBPBN010000065">
    <property type="protein sequence ID" value="KAK8986216.1"/>
    <property type="molecule type" value="Genomic_DNA"/>
</dbReference>
<dbReference type="Gene3D" id="3.40.50.300">
    <property type="entry name" value="P-loop containing nucleotide triphosphate hydrolases"/>
    <property type="match status" value="1"/>
</dbReference>
<organism evidence="3 4">
    <name type="scientific">Hibiscus sabdariffa</name>
    <name type="common">roselle</name>
    <dbReference type="NCBI Taxonomy" id="183260"/>
    <lineage>
        <taxon>Eukaryota</taxon>
        <taxon>Viridiplantae</taxon>
        <taxon>Streptophyta</taxon>
        <taxon>Embryophyta</taxon>
        <taxon>Tracheophyta</taxon>
        <taxon>Spermatophyta</taxon>
        <taxon>Magnoliopsida</taxon>
        <taxon>eudicotyledons</taxon>
        <taxon>Gunneridae</taxon>
        <taxon>Pentapetalae</taxon>
        <taxon>rosids</taxon>
        <taxon>malvids</taxon>
        <taxon>Malvales</taxon>
        <taxon>Malvaceae</taxon>
        <taxon>Malvoideae</taxon>
        <taxon>Hibiscus</taxon>
    </lineage>
</organism>
<feature type="domain" description="NB-ARC" evidence="2">
    <location>
        <begin position="29"/>
        <end position="84"/>
    </location>
</feature>
<gene>
    <name evidence="3" type="ORF">V6N11_082490</name>
</gene>
<keyword evidence="1" id="KW-0611">Plant defense</keyword>
<name>A0ABR2PCR2_9ROSI</name>
<dbReference type="PANTHER" id="PTHR33463">
    <property type="entry name" value="NB-ARC DOMAIN-CONTAINING PROTEIN-RELATED"/>
    <property type="match status" value="1"/>
</dbReference>
<accession>A0ABR2PCR2</accession>
<dbReference type="PANTHER" id="PTHR33463:SF209">
    <property type="entry name" value="DISEASE RESISTANCE PROTEIN RPS2-LIKE"/>
    <property type="match status" value="1"/>
</dbReference>
<dbReference type="SUPFAM" id="SSF52540">
    <property type="entry name" value="P-loop containing nucleoside triphosphate hydrolases"/>
    <property type="match status" value="1"/>
</dbReference>
<dbReference type="InterPro" id="IPR002182">
    <property type="entry name" value="NB-ARC"/>
</dbReference>
<evidence type="ECO:0000313" key="4">
    <source>
        <dbReference type="Proteomes" id="UP001396334"/>
    </source>
</evidence>
<dbReference type="InterPro" id="IPR050905">
    <property type="entry name" value="Plant_NBS-LRR"/>
</dbReference>
<protein>
    <recommendedName>
        <fullName evidence="2">NB-ARC domain-containing protein</fullName>
    </recommendedName>
</protein>